<name>A0AAV7RNE5_PLEWA</name>
<organism evidence="2 3">
    <name type="scientific">Pleurodeles waltl</name>
    <name type="common">Iberian ribbed newt</name>
    <dbReference type="NCBI Taxonomy" id="8319"/>
    <lineage>
        <taxon>Eukaryota</taxon>
        <taxon>Metazoa</taxon>
        <taxon>Chordata</taxon>
        <taxon>Craniata</taxon>
        <taxon>Vertebrata</taxon>
        <taxon>Euteleostomi</taxon>
        <taxon>Amphibia</taxon>
        <taxon>Batrachia</taxon>
        <taxon>Caudata</taxon>
        <taxon>Salamandroidea</taxon>
        <taxon>Salamandridae</taxon>
        <taxon>Pleurodelinae</taxon>
        <taxon>Pleurodeles</taxon>
    </lineage>
</organism>
<sequence length="168" mass="17657">MNRVWGAWLGRARWRPLNTSAPEGPINYLQKRTPSLDHPSEYRASGVTGIENSQRRGFPFSGTPQEVSCGAARPGPKKKLGPGARVPVSPVTHRDWGPGRNWRRGSSAGLPGDGEETLRCGAEEGRHQLHGTLDRGRGCIALSGAAAGSVGTCGPGSGVLLSARAVEA</sequence>
<dbReference type="Proteomes" id="UP001066276">
    <property type="component" value="Chromosome 5"/>
</dbReference>
<dbReference type="EMBL" id="JANPWB010000009">
    <property type="protein sequence ID" value="KAJ1153025.1"/>
    <property type="molecule type" value="Genomic_DNA"/>
</dbReference>
<evidence type="ECO:0000256" key="1">
    <source>
        <dbReference type="SAM" id="MobiDB-lite"/>
    </source>
</evidence>
<feature type="region of interest" description="Disordered" evidence="1">
    <location>
        <begin position="61"/>
        <end position="114"/>
    </location>
</feature>
<reference evidence="2" key="1">
    <citation type="journal article" date="2022" name="bioRxiv">
        <title>Sequencing and chromosome-scale assembly of the giantPleurodeles waltlgenome.</title>
        <authorList>
            <person name="Brown T."/>
            <person name="Elewa A."/>
            <person name="Iarovenko S."/>
            <person name="Subramanian E."/>
            <person name="Araus A.J."/>
            <person name="Petzold A."/>
            <person name="Susuki M."/>
            <person name="Suzuki K.-i.T."/>
            <person name="Hayashi T."/>
            <person name="Toyoda A."/>
            <person name="Oliveira C."/>
            <person name="Osipova E."/>
            <person name="Leigh N.D."/>
            <person name="Simon A."/>
            <person name="Yun M.H."/>
        </authorList>
    </citation>
    <scope>NUCLEOTIDE SEQUENCE</scope>
    <source>
        <strain evidence="2">20211129_DDA</strain>
        <tissue evidence="2">Liver</tissue>
    </source>
</reference>
<evidence type="ECO:0000313" key="2">
    <source>
        <dbReference type="EMBL" id="KAJ1153025.1"/>
    </source>
</evidence>
<accession>A0AAV7RNE5</accession>
<proteinExistence type="predicted"/>
<dbReference type="AlphaFoldDB" id="A0AAV7RNE5"/>
<evidence type="ECO:0000313" key="3">
    <source>
        <dbReference type="Proteomes" id="UP001066276"/>
    </source>
</evidence>
<protein>
    <submittedName>
        <fullName evidence="2">Uncharacterized protein</fullName>
    </submittedName>
</protein>
<comment type="caution">
    <text evidence="2">The sequence shown here is derived from an EMBL/GenBank/DDBJ whole genome shotgun (WGS) entry which is preliminary data.</text>
</comment>
<keyword evidence="3" id="KW-1185">Reference proteome</keyword>
<gene>
    <name evidence="2" type="ORF">NDU88_005792</name>
</gene>